<comment type="similarity">
    <text evidence="1">Belongs to the antirestriction protein family.</text>
</comment>
<comment type="caution">
    <text evidence="2">The sequence shown here is derived from an EMBL/GenBank/DDBJ whole genome shotgun (WGS) entry which is preliminary data.</text>
</comment>
<dbReference type="Proteomes" id="UP000197361">
    <property type="component" value="Unassembled WGS sequence"/>
</dbReference>
<dbReference type="OrthoDB" id="1164967at2"/>
<keyword evidence="3" id="KW-1185">Reference proteome</keyword>
<sequence length="144" mass="15872">MSIPASSPHPTLPAATVVPDTQRITFLPRLFGEQHFFMAETQLFATMRRLSPADYGGGFWEFYERGGEPLYLAPKSQDRLRISWDGNGYEGEVSADAAGIIATLFTLSDLAITHQDPLLGDAFHRLYEFARGHPEAAEIGSAID</sequence>
<dbReference type="Pfam" id="PF03230">
    <property type="entry name" value="Antirestrict"/>
    <property type="match status" value="1"/>
</dbReference>
<evidence type="ECO:0000256" key="1">
    <source>
        <dbReference type="ARBA" id="ARBA00008618"/>
    </source>
</evidence>
<dbReference type="InterPro" id="IPR004914">
    <property type="entry name" value="Antirestrict"/>
</dbReference>
<accession>A0A246JWV0</accession>
<reference evidence="2 3" key="1">
    <citation type="journal article" date="2010" name="Int. J. Syst. Evol. Microbiol.">
        <title>Sphingopyxis bauzanensis sp. nov., a psychrophilic bacterium isolated from soil.</title>
        <authorList>
            <person name="Zhang D.C."/>
            <person name="Liu H.C."/>
            <person name="Xin Y.H."/>
            <person name="Zhou Y.G."/>
            <person name="Schinner F."/>
            <person name="Margesin R."/>
        </authorList>
    </citation>
    <scope>NUCLEOTIDE SEQUENCE [LARGE SCALE GENOMIC DNA]</scope>
    <source>
        <strain evidence="2 3">DSM 22271</strain>
    </source>
</reference>
<dbReference type="RefSeq" id="WP_088441399.1">
    <property type="nucleotide sequence ID" value="NZ_BMMC01000013.1"/>
</dbReference>
<evidence type="ECO:0000313" key="2">
    <source>
        <dbReference type="EMBL" id="OWQ97549.1"/>
    </source>
</evidence>
<dbReference type="Gene3D" id="3.30.70.3580">
    <property type="entry name" value="Antirestriction protein"/>
    <property type="match status" value="1"/>
</dbReference>
<name>A0A246JWV0_9SPHN</name>
<dbReference type="EMBL" id="NISK01000002">
    <property type="protein sequence ID" value="OWQ97549.1"/>
    <property type="molecule type" value="Genomic_DNA"/>
</dbReference>
<dbReference type="InterPro" id="IPR042297">
    <property type="entry name" value="Antirestriction_sf"/>
</dbReference>
<gene>
    <name evidence="2" type="ORF">CDQ92_11105</name>
</gene>
<evidence type="ECO:0000313" key="3">
    <source>
        <dbReference type="Proteomes" id="UP000197361"/>
    </source>
</evidence>
<dbReference type="AlphaFoldDB" id="A0A246JWV0"/>
<proteinExistence type="inferred from homology"/>
<protein>
    <submittedName>
        <fullName evidence="2">Antirestriction protein</fullName>
    </submittedName>
</protein>
<organism evidence="2 3">
    <name type="scientific">Sphingopyxis bauzanensis</name>
    <dbReference type="NCBI Taxonomy" id="651663"/>
    <lineage>
        <taxon>Bacteria</taxon>
        <taxon>Pseudomonadati</taxon>
        <taxon>Pseudomonadota</taxon>
        <taxon>Alphaproteobacteria</taxon>
        <taxon>Sphingomonadales</taxon>
        <taxon>Sphingomonadaceae</taxon>
        <taxon>Sphingopyxis</taxon>
    </lineage>
</organism>